<evidence type="ECO:0000313" key="2">
    <source>
        <dbReference type="Proteomes" id="UP000400924"/>
    </source>
</evidence>
<accession>A0A5N8XPT0</accession>
<comment type="caution">
    <text evidence="1">The sequence shown here is derived from an EMBL/GenBank/DDBJ whole genome shotgun (WGS) entry which is preliminary data.</text>
</comment>
<name>A0A5N8XPT0_9ACTN</name>
<dbReference type="OrthoDB" id="8481117at2"/>
<sequence>MSARFVLYGIKGTDADEVAHGVADVLGIEFSLRNSSYKRGSYYFHRGAERLSISIERHAHDDEGVLGEPQYPQYGVLVYVNYSVPEVEQKLSTLEQIELLRTETV</sequence>
<dbReference type="RefSeq" id="WP_152774055.1">
    <property type="nucleotide sequence ID" value="NZ_VJZC01000224.1"/>
</dbReference>
<evidence type="ECO:0000313" key="1">
    <source>
        <dbReference type="EMBL" id="MPY60585.1"/>
    </source>
</evidence>
<dbReference type="AlphaFoldDB" id="A0A5N8XPT0"/>
<dbReference type="EMBL" id="VJZC01000224">
    <property type="protein sequence ID" value="MPY60585.1"/>
    <property type="molecule type" value="Genomic_DNA"/>
</dbReference>
<organism evidence="1 2">
    <name type="scientific">Streptomyces spongiae</name>
    <dbReference type="NCBI Taxonomy" id="565072"/>
    <lineage>
        <taxon>Bacteria</taxon>
        <taxon>Bacillati</taxon>
        <taxon>Actinomycetota</taxon>
        <taxon>Actinomycetes</taxon>
        <taxon>Kitasatosporales</taxon>
        <taxon>Streptomycetaceae</taxon>
        <taxon>Streptomyces</taxon>
    </lineage>
</organism>
<protein>
    <submittedName>
        <fullName evidence="1">Uncharacterized protein</fullName>
    </submittedName>
</protein>
<reference evidence="1 2" key="1">
    <citation type="submission" date="2019-07" db="EMBL/GenBank/DDBJ databases">
        <title>New species of Amycolatopsis and Streptomyces.</title>
        <authorList>
            <person name="Duangmal K."/>
            <person name="Teo W.F.A."/>
            <person name="Lipun K."/>
        </authorList>
    </citation>
    <scope>NUCLEOTIDE SEQUENCE [LARGE SCALE GENOMIC DNA]</scope>
    <source>
        <strain evidence="1 2">NBRC 106415</strain>
    </source>
</reference>
<gene>
    <name evidence="1" type="ORF">FNH08_26595</name>
</gene>
<keyword evidence="2" id="KW-1185">Reference proteome</keyword>
<proteinExistence type="predicted"/>
<dbReference type="Proteomes" id="UP000400924">
    <property type="component" value="Unassembled WGS sequence"/>
</dbReference>